<feature type="transmembrane region" description="Helical" evidence="1">
    <location>
        <begin position="32"/>
        <end position="55"/>
    </location>
</feature>
<sequence>MVLNDVSRLAVGLQTTLIGIVLIQIVTLENGFFSLFLVGIACVLIGTGLTFGSILQS</sequence>
<evidence type="ECO:0000313" key="3">
    <source>
        <dbReference type="Proteomes" id="UP000019024"/>
    </source>
</evidence>
<reference evidence="2 3" key="1">
    <citation type="submission" date="2014-01" db="EMBL/GenBank/DDBJ databases">
        <authorList>
            <consortium name="DOE Joint Genome Institute"/>
            <person name="Anderson I."/>
            <person name="Huntemann M."/>
            <person name="Han J."/>
            <person name="Chen A."/>
            <person name="Kyrpides N."/>
            <person name="Mavromatis K."/>
            <person name="Markowitz V."/>
            <person name="Palaniappan K."/>
            <person name="Ivanova N."/>
            <person name="Schaumberg A."/>
            <person name="Pati A."/>
            <person name="Liolios K."/>
            <person name="Nordberg H.P."/>
            <person name="Cantor M.N."/>
            <person name="Hua S.X."/>
            <person name="Woyke T."/>
        </authorList>
    </citation>
    <scope>NUCLEOTIDE SEQUENCE [LARGE SCALE GENOMIC DNA]</scope>
    <source>
        <strain evidence="2 3">XH-48</strain>
    </source>
</reference>
<organism evidence="2 3">
    <name type="scientific">Halostagnicola larsenii XH-48</name>
    <dbReference type="NCBI Taxonomy" id="797299"/>
    <lineage>
        <taxon>Archaea</taxon>
        <taxon>Methanobacteriati</taxon>
        <taxon>Methanobacteriota</taxon>
        <taxon>Stenosarchaea group</taxon>
        <taxon>Halobacteria</taxon>
        <taxon>Halobacteriales</taxon>
        <taxon>Natrialbaceae</taxon>
        <taxon>Halostagnicola</taxon>
    </lineage>
</organism>
<keyword evidence="1" id="KW-0472">Membrane</keyword>
<name>W0JQ26_9EURY</name>
<dbReference type="HOGENOM" id="CLU_2985557_0_0_2"/>
<proteinExistence type="predicted"/>
<dbReference type="AlphaFoldDB" id="W0JQ26"/>
<keyword evidence="1" id="KW-1133">Transmembrane helix</keyword>
<keyword evidence="1" id="KW-0812">Transmembrane</keyword>
<evidence type="ECO:0000256" key="1">
    <source>
        <dbReference type="SAM" id="Phobius"/>
    </source>
</evidence>
<dbReference type="EMBL" id="CP007055">
    <property type="protein sequence ID" value="AHG00811.1"/>
    <property type="molecule type" value="Genomic_DNA"/>
</dbReference>
<dbReference type="KEGG" id="hlr:HALLA_08690"/>
<accession>W0JQ26</accession>
<gene>
    <name evidence="2" type="ORF">HALLA_08690</name>
</gene>
<feature type="transmembrane region" description="Helical" evidence="1">
    <location>
        <begin position="9"/>
        <end position="26"/>
    </location>
</feature>
<dbReference type="Proteomes" id="UP000019024">
    <property type="component" value="Chromosome"/>
</dbReference>
<evidence type="ECO:0000313" key="2">
    <source>
        <dbReference type="EMBL" id="AHG00811.1"/>
    </source>
</evidence>
<keyword evidence="3" id="KW-1185">Reference proteome</keyword>
<protein>
    <submittedName>
        <fullName evidence="2">Uncharacterized protein</fullName>
    </submittedName>
</protein>